<dbReference type="AlphaFoldDB" id="A0ABD0YIF1"/>
<feature type="region of interest" description="Disordered" evidence="1">
    <location>
        <begin position="558"/>
        <end position="623"/>
    </location>
</feature>
<evidence type="ECO:0000313" key="4">
    <source>
        <dbReference type="Proteomes" id="UP001558652"/>
    </source>
</evidence>
<dbReference type="Proteomes" id="UP001558652">
    <property type="component" value="Unassembled WGS sequence"/>
</dbReference>
<proteinExistence type="predicted"/>
<organism evidence="3 4">
    <name type="scientific">Ranatra chinensis</name>
    <dbReference type="NCBI Taxonomy" id="642074"/>
    <lineage>
        <taxon>Eukaryota</taxon>
        <taxon>Metazoa</taxon>
        <taxon>Ecdysozoa</taxon>
        <taxon>Arthropoda</taxon>
        <taxon>Hexapoda</taxon>
        <taxon>Insecta</taxon>
        <taxon>Pterygota</taxon>
        <taxon>Neoptera</taxon>
        <taxon>Paraneoptera</taxon>
        <taxon>Hemiptera</taxon>
        <taxon>Heteroptera</taxon>
        <taxon>Panheteroptera</taxon>
        <taxon>Nepomorpha</taxon>
        <taxon>Nepidae</taxon>
        <taxon>Ranatrinae</taxon>
        <taxon>Ranatra</taxon>
    </lineage>
</organism>
<evidence type="ECO:0000313" key="3">
    <source>
        <dbReference type="EMBL" id="KAL1131071.1"/>
    </source>
</evidence>
<keyword evidence="2" id="KW-1133">Transmembrane helix</keyword>
<protein>
    <submittedName>
        <fullName evidence="3">Uncharacterized protein</fullName>
    </submittedName>
</protein>
<feature type="transmembrane region" description="Helical" evidence="2">
    <location>
        <begin position="21"/>
        <end position="40"/>
    </location>
</feature>
<evidence type="ECO:0000256" key="2">
    <source>
        <dbReference type="SAM" id="Phobius"/>
    </source>
</evidence>
<name>A0ABD0YIF1_9HEMI</name>
<feature type="region of interest" description="Disordered" evidence="1">
    <location>
        <begin position="414"/>
        <end position="449"/>
    </location>
</feature>
<gene>
    <name evidence="3" type="ORF">AAG570_012308</name>
</gene>
<keyword evidence="2" id="KW-0812">Transmembrane</keyword>
<feature type="region of interest" description="Disordered" evidence="1">
    <location>
        <begin position="518"/>
        <end position="545"/>
    </location>
</feature>
<evidence type="ECO:0000256" key="1">
    <source>
        <dbReference type="SAM" id="MobiDB-lite"/>
    </source>
</evidence>
<dbReference type="EMBL" id="JBFDAA010000007">
    <property type="protein sequence ID" value="KAL1131071.1"/>
    <property type="molecule type" value="Genomic_DNA"/>
</dbReference>
<feature type="compositionally biased region" description="Basic and acidic residues" evidence="1">
    <location>
        <begin position="586"/>
        <end position="608"/>
    </location>
</feature>
<keyword evidence="4" id="KW-1185">Reference proteome</keyword>
<feature type="region of interest" description="Disordered" evidence="1">
    <location>
        <begin position="303"/>
        <end position="323"/>
    </location>
</feature>
<accession>A0ABD0YIF1</accession>
<sequence>MASKRRNMFHKNKTQETTEKGFFSYFGPSVLVITLPVRAFRFRLLVWLTTNCVSKSEYFEEYEESANYKDPGYFTSAGETAEHYHTKGAESPIKKMTRGNANPKMFADIGPGRDMRGAAYPGDSIGDSTADVGMGLEGVIGRNEVKSYSSNRRSKRLSRIDIPAYHGYPADPINSDRMRNKRVASGKSPTVSATAAYPGREFQNRLILSGNKLSQDSHGLPLQGVDSIDSTKLFGRNAVPYRLENKLPTAGIKRASSKGEVPQPNLPGAHTAKAAYKVDDSPGKYQASEKQAEINARLTSEEVTAVRSTGEPNAPSLDPMAGVPEKEATGLTLGTNDNLKSVGGPGDYSAQDEASLLKRILGYPAVSEPVTNESQRSSPIASSAPAAVEGNVIAQNDKAEESVLNLTINKSLGNDPSLNMVLSSEGDGTAPNSGPALKPGEASSNSVSVRTDLAKQTTNTLDGAPASDAIDDTLSNQLTDTGFEKGLTQSSFGADAKSALNGRAGTSDSSGIVNVEGLGASNNTEPGGEISKTAQPITDNRPKSFKLDSSLVPLAKSFDGPSAGAAVERGHDDEELRTTNKQFHNKAVDKDEMKHSNSDGKSISESEASKSASVLSPDKQSRSSLPASKLYRELLWRLRQGDRGASPVSAPYDQRQKSNRVKSAVERLLDLDNPVRGEDMLKVLEGPMILLVMPVKSVVGVAQDEDSDYAVVKVQKRGPDSTAPLNGAPISPAEGPLEQRLVRMIKSLARQHNRGGIKTPSFTFL</sequence>
<reference evidence="3 4" key="1">
    <citation type="submission" date="2024-07" db="EMBL/GenBank/DDBJ databases">
        <title>Chromosome-level genome assembly of the water stick insect Ranatra chinensis (Heteroptera: Nepidae).</title>
        <authorList>
            <person name="Liu X."/>
        </authorList>
    </citation>
    <scope>NUCLEOTIDE SEQUENCE [LARGE SCALE GENOMIC DNA]</scope>
    <source>
        <strain evidence="3">Cailab_2021Rc</strain>
        <tissue evidence="3">Muscle</tissue>
    </source>
</reference>
<feature type="compositionally biased region" description="Basic and acidic residues" evidence="1">
    <location>
        <begin position="568"/>
        <end position="578"/>
    </location>
</feature>
<comment type="caution">
    <text evidence="3">The sequence shown here is derived from an EMBL/GenBank/DDBJ whole genome shotgun (WGS) entry which is preliminary data.</text>
</comment>
<keyword evidence="2" id="KW-0472">Membrane</keyword>